<evidence type="ECO:0000313" key="3">
    <source>
        <dbReference type="Proteomes" id="UP000191901"/>
    </source>
</evidence>
<name>A0A1Z3HLZ6_9CYAN</name>
<dbReference type="STRING" id="1641165.XM38_21790"/>
<dbReference type="RefSeq" id="WP_080812659.1">
    <property type="nucleotide sequence ID" value="NZ_CP021983.2"/>
</dbReference>
<gene>
    <name evidence="2" type="ORF">XM38_022940</name>
</gene>
<reference evidence="2 3" key="1">
    <citation type="journal article" date="2016" name="Biochim. Biophys. Acta">
        <title>Characterization of red-shifted phycobilisomes isolated from the chlorophyll f-containing cyanobacterium Halomicronema hongdechloris.</title>
        <authorList>
            <person name="Li Y."/>
            <person name="Lin Y."/>
            <person name="Garvey C.J."/>
            <person name="Birch D."/>
            <person name="Corkery R.W."/>
            <person name="Loughlin P.C."/>
            <person name="Scheer H."/>
            <person name="Willows R.D."/>
            <person name="Chen M."/>
        </authorList>
    </citation>
    <scope>NUCLEOTIDE SEQUENCE [LARGE SCALE GENOMIC DNA]</scope>
    <source>
        <strain evidence="2 3">C2206</strain>
    </source>
</reference>
<dbReference type="AlphaFoldDB" id="A0A1Z3HLZ6"/>
<keyword evidence="3" id="KW-1185">Reference proteome</keyword>
<sequence>MLLRRFAITSAVLLGAAVVSSPAFADTVNLSGSVADTSTVTSTATPGASALSLGGEGTAAADTVAQVADLALESNSSDGVTLTAAADGLLTNGTDSLAYQVLIVADGAAAPVATDFSADNDSKNVTDFTSGAAARDLYIEYDAPDLLDPGTYTSSITVTVTDN</sequence>
<evidence type="ECO:0000313" key="2">
    <source>
        <dbReference type="EMBL" id="ASC71342.1"/>
    </source>
</evidence>
<evidence type="ECO:0000256" key="1">
    <source>
        <dbReference type="SAM" id="SignalP"/>
    </source>
</evidence>
<evidence type="ECO:0008006" key="4">
    <source>
        <dbReference type="Google" id="ProtNLM"/>
    </source>
</evidence>
<feature type="signal peptide" evidence="1">
    <location>
        <begin position="1"/>
        <end position="25"/>
    </location>
</feature>
<accession>A0A1Z3HLZ6</accession>
<dbReference type="EMBL" id="CP021983">
    <property type="protein sequence ID" value="ASC71342.1"/>
    <property type="molecule type" value="Genomic_DNA"/>
</dbReference>
<dbReference type="KEGG" id="hhg:XM38_022940"/>
<feature type="chain" id="PRO_5011989285" description="Spore coat protein U domain-containing protein" evidence="1">
    <location>
        <begin position="26"/>
        <end position="163"/>
    </location>
</feature>
<dbReference type="Proteomes" id="UP000191901">
    <property type="component" value="Chromosome"/>
</dbReference>
<keyword evidence="1" id="KW-0732">Signal</keyword>
<organism evidence="2 3">
    <name type="scientific">Halomicronema hongdechloris C2206</name>
    <dbReference type="NCBI Taxonomy" id="1641165"/>
    <lineage>
        <taxon>Bacteria</taxon>
        <taxon>Bacillati</taxon>
        <taxon>Cyanobacteriota</taxon>
        <taxon>Cyanophyceae</taxon>
        <taxon>Nodosilineales</taxon>
        <taxon>Nodosilineaceae</taxon>
        <taxon>Halomicronema</taxon>
    </lineage>
</organism>
<proteinExistence type="predicted"/>
<protein>
    <recommendedName>
        <fullName evidence="4">Spore coat protein U domain-containing protein</fullName>
    </recommendedName>
</protein>